<accession>A0A4Y2LVD9</accession>
<evidence type="ECO:0000313" key="2">
    <source>
        <dbReference type="EMBL" id="GBN18374.1"/>
    </source>
</evidence>
<dbReference type="EMBL" id="BGPR01006365">
    <property type="protein sequence ID" value="GBN18338.1"/>
    <property type="molecule type" value="Genomic_DNA"/>
</dbReference>
<reference evidence="2 3" key="1">
    <citation type="journal article" date="2019" name="Sci. Rep.">
        <title>Orb-weaving spider Araneus ventricosus genome elucidates the spidroin gene catalogue.</title>
        <authorList>
            <person name="Kono N."/>
            <person name="Nakamura H."/>
            <person name="Ohtoshi R."/>
            <person name="Moran D.A.P."/>
            <person name="Shinohara A."/>
            <person name="Yoshida Y."/>
            <person name="Fujiwara M."/>
            <person name="Mori M."/>
            <person name="Tomita M."/>
            <person name="Arakawa K."/>
        </authorList>
    </citation>
    <scope>NUCLEOTIDE SEQUENCE [LARGE SCALE GENOMIC DNA]</scope>
</reference>
<dbReference type="AlphaFoldDB" id="A0A4Y2LVD9"/>
<sequence length="136" mass="14705">MYSEVVSLRFLTNAERNGRQVRNPSRASIHLAPLPHPPQWSLHSHPIPLPGSVVHRGHLLGVGSGELRAAARESDLLHGLVGGAGWPRAGLRHPEGDHRTLHHAECRLAFAEGEWVLPGICGDGLEAAEEVQVAQL</sequence>
<name>A0A4Y2LVD9_ARAVE</name>
<evidence type="ECO:0000313" key="1">
    <source>
        <dbReference type="EMBL" id="GBN18338.1"/>
    </source>
</evidence>
<evidence type="ECO:0000313" key="3">
    <source>
        <dbReference type="Proteomes" id="UP000499080"/>
    </source>
</evidence>
<keyword evidence="3" id="KW-1185">Reference proteome</keyword>
<protein>
    <submittedName>
        <fullName evidence="2">Uncharacterized protein</fullName>
    </submittedName>
</protein>
<organism evidence="2 3">
    <name type="scientific">Araneus ventricosus</name>
    <name type="common">Orbweaver spider</name>
    <name type="synonym">Epeira ventricosa</name>
    <dbReference type="NCBI Taxonomy" id="182803"/>
    <lineage>
        <taxon>Eukaryota</taxon>
        <taxon>Metazoa</taxon>
        <taxon>Ecdysozoa</taxon>
        <taxon>Arthropoda</taxon>
        <taxon>Chelicerata</taxon>
        <taxon>Arachnida</taxon>
        <taxon>Araneae</taxon>
        <taxon>Araneomorphae</taxon>
        <taxon>Entelegynae</taxon>
        <taxon>Araneoidea</taxon>
        <taxon>Araneidae</taxon>
        <taxon>Araneus</taxon>
    </lineage>
</organism>
<gene>
    <name evidence="2" type="ORF">AVEN_167563_1</name>
    <name evidence="1" type="ORF">AVEN_174584_1</name>
</gene>
<dbReference type="EMBL" id="BGPR01006370">
    <property type="protein sequence ID" value="GBN18374.1"/>
    <property type="molecule type" value="Genomic_DNA"/>
</dbReference>
<comment type="caution">
    <text evidence="2">The sequence shown here is derived from an EMBL/GenBank/DDBJ whole genome shotgun (WGS) entry which is preliminary data.</text>
</comment>
<dbReference type="Proteomes" id="UP000499080">
    <property type="component" value="Unassembled WGS sequence"/>
</dbReference>
<proteinExistence type="predicted"/>